<dbReference type="SUPFAM" id="SSF48452">
    <property type="entry name" value="TPR-like"/>
    <property type="match status" value="1"/>
</dbReference>
<dbReference type="RefSeq" id="WP_219797533.1">
    <property type="nucleotide sequence ID" value="NZ_CP080095.1"/>
</dbReference>
<accession>A0ABX8UM84</accession>
<reference evidence="2 3" key="1">
    <citation type="submission" date="2021-07" db="EMBL/GenBank/DDBJ databases">
        <title>Paraburkholderia edwinii protects Aspergillus sp. from phenazines by acting as a toxin sponge.</title>
        <authorList>
            <person name="Dahlstrom K.M."/>
            <person name="Newman D.K."/>
        </authorList>
    </citation>
    <scope>NUCLEOTIDE SEQUENCE [LARGE SCALE GENOMIC DNA]</scope>
    <source>
        <strain evidence="2 3">Pe01</strain>
    </source>
</reference>
<feature type="transmembrane region" description="Helical" evidence="1">
    <location>
        <begin position="27"/>
        <end position="50"/>
    </location>
</feature>
<dbReference type="EMBL" id="CP080095">
    <property type="protein sequence ID" value="QYD68140.1"/>
    <property type="molecule type" value="Genomic_DNA"/>
</dbReference>
<gene>
    <name evidence="2" type="ORF">KZJ38_17945</name>
</gene>
<name>A0ABX8UM84_9BURK</name>
<keyword evidence="3" id="KW-1185">Reference proteome</keyword>
<dbReference type="Proteomes" id="UP000826462">
    <property type="component" value="Chromosome 1"/>
</dbReference>
<keyword evidence="1" id="KW-0812">Transmembrane</keyword>
<protein>
    <submittedName>
        <fullName evidence="2">Tetratricopeptide repeat protein</fullName>
    </submittedName>
</protein>
<keyword evidence="1" id="KW-0472">Membrane</keyword>
<evidence type="ECO:0000313" key="3">
    <source>
        <dbReference type="Proteomes" id="UP000826462"/>
    </source>
</evidence>
<proteinExistence type="predicted"/>
<evidence type="ECO:0000313" key="2">
    <source>
        <dbReference type="EMBL" id="QYD68140.1"/>
    </source>
</evidence>
<dbReference type="InterPro" id="IPR014562">
    <property type="entry name" value="UCP030959_TPR_rpt-cont"/>
</dbReference>
<dbReference type="PIRSF" id="PIRSF030959">
    <property type="entry name" value="UCP030959"/>
    <property type="match status" value="1"/>
</dbReference>
<sequence>MSYFGIGLHVIIAIGFAIHAVHTRQNIYWLFILFAFPLLGSLVYFFAVCLPAMRQSRGGYAASRAISQLVDPDRALREARADFERAPTVQHRMRLGAALLQAGRAGEALEQYQAAANGPFADDPGLLLGLAQAQFAVGQASAAEATLTRLFAANPQARNQGEPALLYARTLDALGAAGTRAAYEAALKCASDAAPRCLFADWLLKQADQADRERARSLYADIVQDAKYWPRHAKEHNREWLQRAQSALASMPARG</sequence>
<dbReference type="Pfam" id="PF14559">
    <property type="entry name" value="TPR_19"/>
    <property type="match status" value="1"/>
</dbReference>
<dbReference type="Gene3D" id="1.25.40.10">
    <property type="entry name" value="Tetratricopeptide repeat domain"/>
    <property type="match status" value="1"/>
</dbReference>
<organism evidence="2 3">
    <name type="scientific">Paraburkholderia edwinii</name>
    <dbReference type="NCBI Taxonomy" id="2861782"/>
    <lineage>
        <taxon>Bacteria</taxon>
        <taxon>Pseudomonadati</taxon>
        <taxon>Pseudomonadota</taxon>
        <taxon>Betaproteobacteria</taxon>
        <taxon>Burkholderiales</taxon>
        <taxon>Burkholderiaceae</taxon>
        <taxon>Paraburkholderia</taxon>
    </lineage>
</organism>
<evidence type="ECO:0000256" key="1">
    <source>
        <dbReference type="SAM" id="Phobius"/>
    </source>
</evidence>
<dbReference type="InterPro" id="IPR011990">
    <property type="entry name" value="TPR-like_helical_dom_sf"/>
</dbReference>
<keyword evidence="1" id="KW-1133">Transmembrane helix</keyword>